<keyword evidence="1" id="KW-0732">Signal</keyword>
<dbReference type="Proteomes" id="UP000701801">
    <property type="component" value="Unassembled WGS sequence"/>
</dbReference>
<evidence type="ECO:0000313" key="2">
    <source>
        <dbReference type="EMBL" id="CAG8972325.1"/>
    </source>
</evidence>
<evidence type="ECO:0000313" key="3">
    <source>
        <dbReference type="Proteomes" id="UP000701801"/>
    </source>
</evidence>
<sequence>MHYLTILLSPLLNFLAVKSQAYSFEHGSPIFIPDLSTIQDLYQTPSDFNTTSSLFSPLVQQPLSLNPKTNSNLQPQLHGTIHMLPIHHEISYPQTLSLTFTTSQKACAPISLEYTSVLEELAFNPLYDYPTGIYQAEPGSPLSSTGPTFTLSETASLHKNLFASLYLKVSEDIEQEEWEKVVRLLTRTAEGVEEERRDIGLERGAGRISVFTKIGECEVDATWAFYRMVDGVGNETLDIGLGFGFDSKGGGKREDL</sequence>
<evidence type="ECO:0000256" key="1">
    <source>
        <dbReference type="SAM" id="SignalP"/>
    </source>
</evidence>
<gene>
    <name evidence="2" type="ORF">HYALB_00001728</name>
</gene>
<keyword evidence="3" id="KW-1185">Reference proteome</keyword>
<feature type="signal peptide" evidence="1">
    <location>
        <begin position="1"/>
        <end position="21"/>
    </location>
</feature>
<organism evidence="2 3">
    <name type="scientific">Hymenoscyphus albidus</name>
    <dbReference type="NCBI Taxonomy" id="595503"/>
    <lineage>
        <taxon>Eukaryota</taxon>
        <taxon>Fungi</taxon>
        <taxon>Dikarya</taxon>
        <taxon>Ascomycota</taxon>
        <taxon>Pezizomycotina</taxon>
        <taxon>Leotiomycetes</taxon>
        <taxon>Helotiales</taxon>
        <taxon>Helotiaceae</taxon>
        <taxon>Hymenoscyphus</taxon>
    </lineage>
</organism>
<dbReference type="OrthoDB" id="3544730at2759"/>
<feature type="chain" id="PRO_5040121411" evidence="1">
    <location>
        <begin position="22"/>
        <end position="256"/>
    </location>
</feature>
<dbReference type="AlphaFoldDB" id="A0A9N9LFQ0"/>
<accession>A0A9N9LFQ0</accession>
<protein>
    <submittedName>
        <fullName evidence="2">Uncharacterized protein</fullName>
    </submittedName>
</protein>
<proteinExistence type="predicted"/>
<dbReference type="EMBL" id="CAJVRM010000041">
    <property type="protein sequence ID" value="CAG8972325.1"/>
    <property type="molecule type" value="Genomic_DNA"/>
</dbReference>
<name>A0A9N9LFQ0_9HELO</name>
<comment type="caution">
    <text evidence="2">The sequence shown here is derived from an EMBL/GenBank/DDBJ whole genome shotgun (WGS) entry which is preliminary data.</text>
</comment>
<reference evidence="2" key="1">
    <citation type="submission" date="2021-07" db="EMBL/GenBank/DDBJ databases">
        <authorList>
            <person name="Durling M."/>
        </authorList>
    </citation>
    <scope>NUCLEOTIDE SEQUENCE</scope>
</reference>